<gene>
    <name evidence="1" type="ORF">F7D25_02600</name>
</gene>
<proteinExistence type="predicted"/>
<dbReference type="AlphaFoldDB" id="A0A6G1VKZ3"/>
<sequence>MRRFHIYIGFIVWLLTSLFAVSCNDELEGNGYTPNSSSNLHVLVPTVLSSRGTNPDDASGLPTYNATVDECQINDLTLYAFPTGNEGKLLVETLPAPLATMMVEQHVANYQLNIEPGTYHIYVVANMNKVLSGQTIKTEDDLKNIVLNYVAGTEPGMPVSTNIPMIYEPKDVNGNIIDTKIEKSGKKYTEVAANLKFTCVKVKLNLIMDPTASDNLHDKIYSITDIVAKQLSPSTTLSWNGKFTQSDVTSEYATGIENTIYSSTSTGDASKGCYYQKGEYEINEDNKDVANEDVVKIADSYKDKGTPTPTNAKQWLFQGTYYLPERYISKVEEQSVLKISGIVNNSNKNQYTINLGHKQNTSDALPTFPRGTYYEITGKLKSYGDMDLDCDVKVDDWKTVEINADFYHTTLWVNKTEAEVSSTKSDTISYKSSETVVDFGCIDTKTVGETNQDIIVVTKKDDKNIIFGINPEIPINQFEKDKTTGKREGTARVYLQANNIKKYIKVHYDVTPYFKVSPKNVVIYWGKDPDDKQVLEKHFVVETNLGGLKAFQNINGTLTEKASGSTAQVGEAPSRLKISYDNTPNADGKYLMKVTETKNPVTTTVYNFTLSPLNQISGDEIASQEVTVTVKPEFGPYRIYMRAINNICNWDGKEDGTANLEVVFAGQKPEYTGENGSYNDNYNFNWYDGWTDKDVSKNENNDDNKHIQDGRHKMYMYTQLGENTSGSTTVNSDAYVWIFSEKFPGDQMTGDVNNAGWYYKDMPFNAESKYEENKAKDTKKQIKPGQTLVIFGTGENVGNGVTGCTPHRFPHTMDPGIPLFNYEDREGWYLYDPTCIPYYRVYDDKPTIINVDYVIYTKSDITKWKIDFGKKNRSFDSYTLECKSDKFKQKSEDVGNGWKRTILSFKAPKGEYEKAIMVSISGNNDQMLFGGDSYPCTYNAATKQYQIFGYYDGSWHEGKPSGVSK</sequence>
<dbReference type="PROSITE" id="PS51257">
    <property type="entry name" value="PROKAR_LIPOPROTEIN"/>
    <property type="match status" value="1"/>
</dbReference>
<reference evidence="1 2" key="1">
    <citation type="submission" date="2019-09" db="EMBL/GenBank/DDBJ databases">
        <title>Distinct polysaccharide growth profiles of human intestinal Prevotella copri isolates.</title>
        <authorList>
            <person name="Fehlner-Peach H."/>
            <person name="Magnabosco C."/>
            <person name="Raghavan V."/>
            <person name="Scher J.U."/>
            <person name="Tett A."/>
            <person name="Cox L.M."/>
            <person name="Gottsegen C."/>
            <person name="Watters A."/>
            <person name="Wiltshire- Gordon J.D."/>
            <person name="Segata N."/>
            <person name="Bonneau R."/>
            <person name="Littman D.R."/>
        </authorList>
    </citation>
    <scope>NUCLEOTIDE SEQUENCE [LARGE SCALE GENOMIC DNA]</scope>
    <source>
        <strain evidence="2">iAA917</strain>
    </source>
</reference>
<comment type="caution">
    <text evidence="1">The sequence shown here is derived from an EMBL/GenBank/DDBJ whole genome shotgun (WGS) entry which is preliminary data.</text>
</comment>
<accession>A0A6G1VKZ3</accession>
<evidence type="ECO:0000313" key="1">
    <source>
        <dbReference type="EMBL" id="MQP13321.1"/>
    </source>
</evidence>
<dbReference type="EMBL" id="VZAH01000024">
    <property type="protein sequence ID" value="MQP13321.1"/>
    <property type="molecule type" value="Genomic_DNA"/>
</dbReference>
<protein>
    <submittedName>
        <fullName evidence="1">Uncharacterized protein</fullName>
    </submittedName>
</protein>
<dbReference type="OrthoDB" id="1056499at2"/>
<dbReference type="Proteomes" id="UP000477980">
    <property type="component" value="Unassembled WGS sequence"/>
</dbReference>
<organism evidence="1 2">
    <name type="scientific">Segatella copri</name>
    <dbReference type="NCBI Taxonomy" id="165179"/>
    <lineage>
        <taxon>Bacteria</taxon>
        <taxon>Pseudomonadati</taxon>
        <taxon>Bacteroidota</taxon>
        <taxon>Bacteroidia</taxon>
        <taxon>Bacteroidales</taxon>
        <taxon>Prevotellaceae</taxon>
        <taxon>Segatella</taxon>
    </lineage>
</organism>
<name>A0A6G1VKZ3_9BACT</name>
<dbReference type="RefSeq" id="WP_153092444.1">
    <property type="nucleotide sequence ID" value="NZ_VZAH01000024.1"/>
</dbReference>
<evidence type="ECO:0000313" key="2">
    <source>
        <dbReference type="Proteomes" id="UP000477980"/>
    </source>
</evidence>